<reference evidence="1" key="1">
    <citation type="submission" date="2021-02" db="EMBL/GenBank/DDBJ databases">
        <authorList>
            <consortium name="DOE Joint Genome Institute"/>
            <person name="Ahrendt S."/>
            <person name="Looney B.P."/>
            <person name="Miyauchi S."/>
            <person name="Morin E."/>
            <person name="Drula E."/>
            <person name="Courty P.E."/>
            <person name="Chicoki N."/>
            <person name="Fauchery L."/>
            <person name="Kohler A."/>
            <person name="Kuo A."/>
            <person name="Labutti K."/>
            <person name="Pangilinan J."/>
            <person name="Lipzen A."/>
            <person name="Riley R."/>
            <person name="Andreopoulos W."/>
            <person name="He G."/>
            <person name="Johnson J."/>
            <person name="Barry K.W."/>
            <person name="Grigoriev I.V."/>
            <person name="Nagy L."/>
            <person name="Hibbett D."/>
            <person name="Henrissat B."/>
            <person name="Matheny P.B."/>
            <person name="Labbe J."/>
            <person name="Martin F."/>
        </authorList>
    </citation>
    <scope>NUCLEOTIDE SEQUENCE</scope>
    <source>
        <strain evidence="1">FP105234-sp</strain>
    </source>
</reference>
<evidence type="ECO:0000313" key="2">
    <source>
        <dbReference type="Proteomes" id="UP000814033"/>
    </source>
</evidence>
<evidence type="ECO:0000313" key="1">
    <source>
        <dbReference type="EMBL" id="KAI0042510.1"/>
    </source>
</evidence>
<sequence length="60" mass="6859">MNESAMFSQFYAAAEALRKVSADPQRSIARARNGHVFELRTITFHISRFPNSLFRTAELV</sequence>
<dbReference type="EMBL" id="MU276062">
    <property type="protein sequence ID" value="KAI0042510.1"/>
    <property type="molecule type" value="Genomic_DNA"/>
</dbReference>
<comment type="caution">
    <text evidence="1">The sequence shown here is derived from an EMBL/GenBank/DDBJ whole genome shotgun (WGS) entry which is preliminary data.</text>
</comment>
<accession>A0ACB8RFY8</accession>
<organism evidence="1 2">
    <name type="scientific">Auriscalpium vulgare</name>
    <dbReference type="NCBI Taxonomy" id="40419"/>
    <lineage>
        <taxon>Eukaryota</taxon>
        <taxon>Fungi</taxon>
        <taxon>Dikarya</taxon>
        <taxon>Basidiomycota</taxon>
        <taxon>Agaricomycotina</taxon>
        <taxon>Agaricomycetes</taxon>
        <taxon>Russulales</taxon>
        <taxon>Auriscalpiaceae</taxon>
        <taxon>Auriscalpium</taxon>
    </lineage>
</organism>
<dbReference type="Proteomes" id="UP000814033">
    <property type="component" value="Unassembled WGS sequence"/>
</dbReference>
<reference evidence="1" key="2">
    <citation type="journal article" date="2022" name="New Phytol.">
        <title>Evolutionary transition to the ectomycorrhizal habit in the genomes of a hyperdiverse lineage of mushroom-forming fungi.</title>
        <authorList>
            <person name="Looney B."/>
            <person name="Miyauchi S."/>
            <person name="Morin E."/>
            <person name="Drula E."/>
            <person name="Courty P.E."/>
            <person name="Kohler A."/>
            <person name="Kuo A."/>
            <person name="LaButti K."/>
            <person name="Pangilinan J."/>
            <person name="Lipzen A."/>
            <person name="Riley R."/>
            <person name="Andreopoulos W."/>
            <person name="He G."/>
            <person name="Johnson J."/>
            <person name="Nolan M."/>
            <person name="Tritt A."/>
            <person name="Barry K.W."/>
            <person name="Grigoriev I.V."/>
            <person name="Nagy L.G."/>
            <person name="Hibbett D."/>
            <person name="Henrissat B."/>
            <person name="Matheny P.B."/>
            <person name="Labbe J."/>
            <person name="Martin F.M."/>
        </authorList>
    </citation>
    <scope>NUCLEOTIDE SEQUENCE</scope>
    <source>
        <strain evidence="1">FP105234-sp</strain>
    </source>
</reference>
<gene>
    <name evidence="1" type="ORF">FA95DRAFT_1564248</name>
</gene>
<keyword evidence="2" id="KW-1185">Reference proteome</keyword>
<name>A0ACB8RFY8_9AGAM</name>
<proteinExistence type="predicted"/>
<protein>
    <submittedName>
        <fullName evidence="1">Uncharacterized protein</fullName>
    </submittedName>
</protein>